<dbReference type="Gene3D" id="2.60.120.200">
    <property type="match status" value="1"/>
</dbReference>
<dbReference type="Proteomes" id="UP000186666">
    <property type="component" value="Unassembled WGS sequence"/>
</dbReference>
<feature type="domain" description="SLH" evidence="2">
    <location>
        <begin position="719"/>
        <end position="778"/>
    </location>
</feature>
<sequence length="900" mass="100435">MLAPWFKQNNRKVTLLFCIMTILIITLLPFKEVNAAIAQETSFKVAVLPDTQMYSRYNKDIFISQTEWIAKHQFSDNIKFTAQIGDIVDRRNQDYEWNNALDAFKWFKNYSVPFGYLAGNHDVNESKWDDQRDPDENFMKFLQPSTYMADIPGFQGVSDSGYCSYFIFEGAGKQYLALFLDWRTSDASIAWAQKVLKDHPGLPAMVFTHQLLNVEEDGKTAFITPEHGQKLWDDLIKKNDQIFLAVNGHHHGSAHMIKKNNNGKDVLMMLVDFQGAYMGGNGWLPLLNFDMKKNEINVSTFSPWVTNIPEDERTEFDMERLTDVNNQFTVKMNFENRFGSFWGAQNKAPIAKASEFETKKDLPHKGTLKAKDEDFDTLSYRITNSGMLGTAVITNPSTGAFTYTPKAGVTGSDTIKFTANDGKATSAEGTISISITDPNSNQGVVAHWRFESDKSLDGKPLTGDGAVVVKDLSGNNNDLHRVDEGKSKPEDMIWSADKPINSATNNSIRIFGDKTAGKASYLKTDDNAKVNALEFDKGYTIEAYMKIAPEWDPNKNGWMGILTREDTGSDIGNTGGDKDEPTATLAISTLREMQWSVFPKKNDDSVTNWSGELFFKWHHVAVVNDGVKTIMYIDGAPVLRNPDGEQGGMMTTGKPWVIGSNQYDHGHEGSFNGWISEIRITDRALKKSELLNMQNESTPVVGTSKPQVESPKPTETPSAQPLEYKDMNIHWAKESVAQLSKKKLLSGFSDKSFKPDNGMTRAELITVISRYLNFDKTSAEKTSFKDITNHWASNAISTAVEKGIVAGIDATSFGPDKQVTREQMMVILVNAFELSGDGSKHTNTFKDNANISSWSNKAIATMVELGLVNGYNDGTIRPKDPATRAEVATILVHLIDLIEK</sequence>
<evidence type="ECO:0000256" key="1">
    <source>
        <dbReference type="SAM" id="MobiDB-lite"/>
    </source>
</evidence>
<keyword evidence="4" id="KW-1185">Reference proteome</keyword>
<proteinExistence type="predicted"/>
<feature type="region of interest" description="Disordered" evidence="1">
    <location>
        <begin position="695"/>
        <end position="721"/>
    </location>
</feature>
<dbReference type="PROSITE" id="PS51272">
    <property type="entry name" value="SLH"/>
    <property type="match status" value="3"/>
</dbReference>
<reference evidence="3 4" key="1">
    <citation type="submission" date="2017-01" db="EMBL/GenBank/DDBJ databases">
        <authorList>
            <person name="Varghese N."/>
            <person name="Submissions S."/>
        </authorList>
    </citation>
    <scope>NUCLEOTIDE SEQUENCE [LARGE SCALE GENOMIC DNA]</scope>
    <source>
        <strain evidence="3 4">ATCC 23464</strain>
    </source>
</reference>
<dbReference type="SUPFAM" id="SSF49313">
    <property type="entry name" value="Cadherin-like"/>
    <property type="match status" value="1"/>
</dbReference>
<dbReference type="Gene3D" id="2.60.40.3440">
    <property type="match status" value="1"/>
</dbReference>
<dbReference type="SUPFAM" id="SSF56300">
    <property type="entry name" value="Metallo-dependent phosphatases"/>
    <property type="match status" value="1"/>
</dbReference>
<dbReference type="Pfam" id="PF17963">
    <property type="entry name" value="Big_9"/>
    <property type="match status" value="1"/>
</dbReference>
<gene>
    <name evidence="3" type="ORF">SAMN05421578_105226</name>
</gene>
<dbReference type="EMBL" id="FTNK01000005">
    <property type="protein sequence ID" value="SIQ95905.1"/>
    <property type="molecule type" value="Genomic_DNA"/>
</dbReference>
<accession>A0ABY1JXT8</accession>
<dbReference type="Pfam" id="PF13385">
    <property type="entry name" value="Laminin_G_3"/>
    <property type="match status" value="1"/>
</dbReference>
<evidence type="ECO:0000259" key="2">
    <source>
        <dbReference type="PROSITE" id="PS51272"/>
    </source>
</evidence>
<dbReference type="InterPro" id="IPR001119">
    <property type="entry name" value="SLH_dom"/>
</dbReference>
<dbReference type="PANTHER" id="PTHR43308">
    <property type="entry name" value="OUTER MEMBRANE PROTEIN ALPHA-RELATED"/>
    <property type="match status" value="1"/>
</dbReference>
<feature type="compositionally biased region" description="Polar residues" evidence="1">
    <location>
        <begin position="695"/>
        <end position="719"/>
    </location>
</feature>
<dbReference type="SUPFAM" id="SSF49899">
    <property type="entry name" value="Concanavalin A-like lectins/glucanases"/>
    <property type="match status" value="1"/>
</dbReference>
<dbReference type="RefSeq" id="WP_068587091.1">
    <property type="nucleotide sequence ID" value="NZ_FTNK01000005.1"/>
</dbReference>
<feature type="domain" description="SLH" evidence="2">
    <location>
        <begin position="779"/>
        <end position="841"/>
    </location>
</feature>
<evidence type="ECO:0000313" key="4">
    <source>
        <dbReference type="Proteomes" id="UP000186666"/>
    </source>
</evidence>
<organism evidence="3 4">
    <name type="scientific">Paenibacillus macquariensis</name>
    <dbReference type="NCBI Taxonomy" id="948756"/>
    <lineage>
        <taxon>Bacteria</taxon>
        <taxon>Bacillati</taxon>
        <taxon>Bacillota</taxon>
        <taxon>Bacilli</taxon>
        <taxon>Bacillales</taxon>
        <taxon>Paenibacillaceae</taxon>
        <taxon>Paenibacillus</taxon>
    </lineage>
</organism>
<dbReference type="InterPro" id="IPR015919">
    <property type="entry name" value="Cadherin-like_sf"/>
</dbReference>
<dbReference type="InterPro" id="IPR013320">
    <property type="entry name" value="ConA-like_dom_sf"/>
</dbReference>
<dbReference type="Pfam" id="PF00395">
    <property type="entry name" value="SLH"/>
    <property type="match status" value="3"/>
</dbReference>
<dbReference type="PANTHER" id="PTHR43308:SF5">
    <property type="entry name" value="S-LAYER PROTEIN _ PEPTIDOGLYCAN ENDO-BETA-N-ACETYLGLUCOSAMINIDASE"/>
    <property type="match status" value="1"/>
</dbReference>
<dbReference type="InterPro" id="IPR004843">
    <property type="entry name" value="Calcineurin-like_PHP"/>
</dbReference>
<dbReference type="Gene3D" id="3.60.21.10">
    <property type="match status" value="1"/>
</dbReference>
<dbReference type="InterPro" id="IPR029052">
    <property type="entry name" value="Metallo-depent_PP-like"/>
</dbReference>
<dbReference type="Pfam" id="PF00149">
    <property type="entry name" value="Metallophos"/>
    <property type="match status" value="1"/>
</dbReference>
<name>A0ABY1JXT8_9BACL</name>
<dbReference type="InterPro" id="IPR051465">
    <property type="entry name" value="Cell_Envelope_Struct_Comp"/>
</dbReference>
<evidence type="ECO:0000313" key="3">
    <source>
        <dbReference type="EMBL" id="SIQ95905.1"/>
    </source>
</evidence>
<feature type="domain" description="SLH" evidence="2">
    <location>
        <begin position="842"/>
        <end position="900"/>
    </location>
</feature>
<protein>
    <submittedName>
        <fullName evidence="3">Calcineurin-like phosphoesterase</fullName>
    </submittedName>
</protein>
<comment type="caution">
    <text evidence="3">The sequence shown here is derived from an EMBL/GenBank/DDBJ whole genome shotgun (WGS) entry which is preliminary data.</text>
</comment>